<reference evidence="3 4" key="1">
    <citation type="submission" date="2024-11" db="EMBL/GenBank/DDBJ databases">
        <title>Chromosome-level genome assembly of Eucalyptus globulus Labill. provides insights into its genome evolution.</title>
        <authorList>
            <person name="Li X."/>
        </authorList>
    </citation>
    <scope>NUCLEOTIDE SEQUENCE [LARGE SCALE GENOMIC DNA]</scope>
    <source>
        <strain evidence="3">CL2024</strain>
        <tissue evidence="3">Fresh tender leaves</tissue>
    </source>
</reference>
<feature type="region of interest" description="Disordered" evidence="1">
    <location>
        <begin position="676"/>
        <end position="1129"/>
    </location>
</feature>
<feature type="compositionally biased region" description="Polar residues" evidence="1">
    <location>
        <begin position="977"/>
        <end position="992"/>
    </location>
</feature>
<evidence type="ECO:0000313" key="4">
    <source>
        <dbReference type="Proteomes" id="UP001634007"/>
    </source>
</evidence>
<feature type="compositionally biased region" description="Polar residues" evidence="1">
    <location>
        <begin position="452"/>
        <end position="476"/>
    </location>
</feature>
<feature type="compositionally biased region" description="Basic and acidic residues" evidence="1">
    <location>
        <begin position="676"/>
        <end position="706"/>
    </location>
</feature>
<feature type="compositionally biased region" description="Polar residues" evidence="1">
    <location>
        <begin position="431"/>
        <end position="444"/>
    </location>
</feature>
<keyword evidence="4" id="KW-1185">Reference proteome</keyword>
<organism evidence="3 4">
    <name type="scientific">Eucalyptus globulus</name>
    <name type="common">Tasmanian blue gum</name>
    <dbReference type="NCBI Taxonomy" id="34317"/>
    <lineage>
        <taxon>Eukaryota</taxon>
        <taxon>Viridiplantae</taxon>
        <taxon>Streptophyta</taxon>
        <taxon>Embryophyta</taxon>
        <taxon>Tracheophyta</taxon>
        <taxon>Spermatophyta</taxon>
        <taxon>Magnoliopsida</taxon>
        <taxon>eudicotyledons</taxon>
        <taxon>Gunneridae</taxon>
        <taxon>Pentapetalae</taxon>
        <taxon>rosids</taxon>
        <taxon>malvids</taxon>
        <taxon>Myrtales</taxon>
        <taxon>Myrtaceae</taxon>
        <taxon>Myrtoideae</taxon>
        <taxon>Eucalypteae</taxon>
        <taxon>Eucalyptus</taxon>
    </lineage>
</organism>
<gene>
    <name evidence="3" type="ORF">ACJRO7_005657</name>
</gene>
<evidence type="ECO:0000256" key="1">
    <source>
        <dbReference type="SAM" id="MobiDB-lite"/>
    </source>
</evidence>
<dbReference type="AlphaFoldDB" id="A0ABD3J2Q1"/>
<feature type="compositionally biased region" description="Low complexity" evidence="1">
    <location>
        <begin position="1006"/>
        <end position="1019"/>
    </location>
</feature>
<dbReference type="Proteomes" id="UP001634007">
    <property type="component" value="Unassembled WGS sequence"/>
</dbReference>
<feature type="compositionally biased region" description="Low complexity" evidence="1">
    <location>
        <begin position="299"/>
        <end position="312"/>
    </location>
</feature>
<feature type="compositionally biased region" description="Basic and acidic residues" evidence="1">
    <location>
        <begin position="806"/>
        <end position="819"/>
    </location>
</feature>
<feature type="region of interest" description="Disordered" evidence="1">
    <location>
        <begin position="1"/>
        <end position="81"/>
    </location>
</feature>
<feature type="compositionally biased region" description="Basic and acidic residues" evidence="1">
    <location>
        <begin position="325"/>
        <end position="351"/>
    </location>
</feature>
<protein>
    <recommendedName>
        <fullName evidence="2">OCEL domain-containing protein</fullName>
    </recommendedName>
</protein>
<feature type="compositionally biased region" description="Basic and acidic residues" evidence="1">
    <location>
        <begin position="497"/>
        <end position="508"/>
    </location>
</feature>
<dbReference type="PANTHER" id="PTHR38372">
    <property type="entry name" value="DENTIN SIALOPHOSPHOPROTEIN-LIKE PROTEIN"/>
    <property type="match status" value="1"/>
</dbReference>
<proteinExistence type="predicted"/>
<accession>A0ABD3J2Q1</accession>
<feature type="compositionally biased region" description="Polar residues" evidence="1">
    <location>
        <begin position="1086"/>
        <end position="1097"/>
    </location>
</feature>
<feature type="compositionally biased region" description="Basic and acidic residues" evidence="1">
    <location>
        <begin position="922"/>
        <end position="942"/>
    </location>
</feature>
<feature type="compositionally biased region" description="Polar residues" evidence="1">
    <location>
        <begin position="820"/>
        <end position="830"/>
    </location>
</feature>
<dbReference type="PANTHER" id="PTHR38372:SF2">
    <property type="entry name" value="DENTIN SIALOPHOSPHOPROTEIN-LIKE PROTEIN"/>
    <property type="match status" value="1"/>
</dbReference>
<feature type="domain" description="OCEL" evidence="2">
    <location>
        <begin position="1129"/>
        <end position="1237"/>
    </location>
</feature>
<feature type="region of interest" description="Disordered" evidence="1">
    <location>
        <begin position="244"/>
        <end position="360"/>
    </location>
</feature>
<feature type="compositionally biased region" description="Polar residues" evidence="1">
    <location>
        <begin position="768"/>
        <end position="786"/>
    </location>
</feature>
<feature type="compositionally biased region" description="Polar residues" evidence="1">
    <location>
        <begin position="718"/>
        <end position="734"/>
    </location>
</feature>
<dbReference type="PROSITE" id="PS51980">
    <property type="entry name" value="OCEL"/>
    <property type="match status" value="1"/>
</dbReference>
<dbReference type="Pfam" id="PF07303">
    <property type="entry name" value="Occludin_ELL"/>
    <property type="match status" value="1"/>
</dbReference>
<dbReference type="SUPFAM" id="SSF144292">
    <property type="entry name" value="occludin/ELL-like"/>
    <property type="match status" value="1"/>
</dbReference>
<feature type="compositionally biased region" description="Low complexity" evidence="1">
    <location>
        <begin position="256"/>
        <end position="269"/>
    </location>
</feature>
<evidence type="ECO:0000313" key="3">
    <source>
        <dbReference type="EMBL" id="KAL3720884.1"/>
    </source>
</evidence>
<feature type="compositionally biased region" description="Low complexity" evidence="1">
    <location>
        <begin position="509"/>
        <end position="566"/>
    </location>
</feature>
<comment type="caution">
    <text evidence="3">The sequence shown here is derived from an EMBL/GenBank/DDBJ whole genome shotgun (WGS) entry which is preliminary data.</text>
</comment>
<dbReference type="EMBL" id="JBJKBG010000010">
    <property type="protein sequence ID" value="KAL3720884.1"/>
    <property type="molecule type" value="Genomic_DNA"/>
</dbReference>
<feature type="region of interest" description="Disordered" evidence="1">
    <location>
        <begin position="418"/>
        <end position="633"/>
    </location>
</feature>
<sequence>MFGAPSKLGRGVGGVGGGGGAGRGGGGAGGGGAGGAKRFPAPQPSHRPSGAPGGGGRQSLPGAAGQRNRGSGSSGPNSGQAAAVEETFSLVSGNNPLTFAMIIRLAPDLVEEIRRAEAQGGNARIKFDANPKNPLGNVIDVGGKEFRFTWSREFGDLCDIYEERQSGEDGNGQLVESGSAWRKLNVQRVLDESTKNHVKMRYEEAERKLNARKAIILEPGNPSMKSQIKQLAAVEVNPRRMPFMQKKELPFKKQKVGPSSVPVGGPPKSAFKSTPSMPSKTAAKGRSSSSPLPSPPDQSGASTPPSGAASNSKKNVGLGDTVDAELMKRDSIDTCERNPSKVARAVEERPARSSNFGDRSMDLQSMLISLLKKNPKGMSLKALEKAVGDTIPNSGKKIDAIMKKIATFQAPGRYLLKPGVDVDSFKGPSPGNGSSPEDNYNQRSAAEEDLDQTSVPGPTLIENAQQGQVLERSNSAVEDGLIDSETVDIEQNSPDIFGDKKNSDHSEGRAGSSSDSGSDSDSESGSSDSRSGSGSPSGSRSRSRSPVGSGSGSSSDSESDASSNSKEGSDEDVDIMTSDDDKEPKHNFQVSEPVLSSLPHEDRAVQDEFGDKQEEHNSNVLYRQKDLPNDGQDIETDVNEELMGDVNRISPNQEELLEKQSIIGSLFDERREIFEDSFRREQSDSSDRIAHRSRRGYDLQHSDVKRDRVKRSKVQRLAQPSSPGGNFPQHTSPPILSPGRPTDDPFKSPVPIDGTDRDVIVNPGFQKAPSQTFPGKSTLHSQQTGRRSSDLGVRGLTQNTPRRPNKRSESLDHDQRFSDKSSTVQEGLTSQKDKSGKDAYSEGFTPEVSKGMKDGLSGGKHSLSAGSLHSETIGKPKDIEQSLNLHTGSLPKDYARSFSDRSSPANVRGAMLQRELSDLELGELREPVPEEAPVKKQFERKGSFKQPETKSTNSDSWKTDLGRGKPPGMPSADSGKLSPSNSSVRMTKSSEGFSRKRSRDDELATSIPQGSQSQLQQSSRIDHAEIAGPLIKTLDVSKSRKNEMGESQGTASEEFGKSQKVASANGSRQPHKKRGQVSHLSRETKIQASSTAGSVMNGQKDVISAPNGGQKRRESSSDESSCSYSKYEKDEPELKGQIKDYTQYKEYVQEFRDKYDSYCSLNKLLENYRNEFQKMGKDLEFARGKDMERYSNILAQLKESYRQCGERHKRLKKIFIVLHEELKHLKEMIKDFASAYSKE</sequence>
<feature type="compositionally biased region" description="Low complexity" evidence="1">
    <location>
        <begin position="62"/>
        <end position="81"/>
    </location>
</feature>
<feature type="compositionally biased region" description="Basic and acidic residues" evidence="1">
    <location>
        <begin position="831"/>
        <end position="840"/>
    </location>
</feature>
<dbReference type="InterPro" id="IPR010844">
    <property type="entry name" value="Occludin_ELL"/>
</dbReference>
<feature type="compositionally biased region" description="Basic and acidic residues" evidence="1">
    <location>
        <begin position="599"/>
        <end position="628"/>
    </location>
</feature>
<feature type="compositionally biased region" description="Gly residues" evidence="1">
    <location>
        <begin position="10"/>
        <end position="35"/>
    </location>
</feature>
<evidence type="ECO:0000259" key="2">
    <source>
        <dbReference type="PROSITE" id="PS51980"/>
    </source>
</evidence>
<dbReference type="Gene3D" id="6.10.140.340">
    <property type="match status" value="1"/>
</dbReference>
<feature type="compositionally biased region" description="Basic and acidic residues" evidence="1">
    <location>
        <begin position="1035"/>
        <end position="1044"/>
    </location>
</feature>
<name>A0ABD3J2Q1_EUCGL</name>
<feature type="compositionally biased region" description="Acidic residues" evidence="1">
    <location>
        <begin position="569"/>
        <end position="581"/>
    </location>
</feature>